<sequence length="84" mass="9446">MDKKKKPFDVTASSLVDLKAELYRKQEQFKQEKLGHENTGAGFTSKSKLKKPNVWSKQNAGVSARAEKDAEQLTEEQCSLDTSK</sequence>
<dbReference type="PANTHER" id="PTHR15885">
    <property type="entry name" value="COILED-COIL DOMAIN-CONTAINING PROTEIN 174"/>
    <property type="match status" value="1"/>
</dbReference>
<name>A0A6A5FLS2_PERFL</name>
<evidence type="ECO:0000313" key="3">
    <source>
        <dbReference type="EMBL" id="KAF1391583.1"/>
    </source>
</evidence>
<dbReference type="GO" id="GO:0005634">
    <property type="term" value="C:nucleus"/>
    <property type="evidence" value="ECO:0007669"/>
    <property type="project" value="TreeGrafter"/>
</dbReference>
<organism evidence="3 4">
    <name type="scientific">Perca fluviatilis</name>
    <name type="common">European perch</name>
    <dbReference type="NCBI Taxonomy" id="8168"/>
    <lineage>
        <taxon>Eukaryota</taxon>
        <taxon>Metazoa</taxon>
        <taxon>Chordata</taxon>
        <taxon>Craniata</taxon>
        <taxon>Vertebrata</taxon>
        <taxon>Euteleostomi</taxon>
        <taxon>Actinopterygii</taxon>
        <taxon>Neopterygii</taxon>
        <taxon>Teleostei</taxon>
        <taxon>Neoteleostei</taxon>
        <taxon>Acanthomorphata</taxon>
        <taxon>Eupercaria</taxon>
        <taxon>Perciformes</taxon>
        <taxon>Percoidei</taxon>
        <taxon>Percidae</taxon>
        <taxon>Percinae</taxon>
        <taxon>Perca</taxon>
    </lineage>
</organism>
<dbReference type="PANTHER" id="PTHR15885:SF1">
    <property type="entry name" value="COILED-COIL DOMAIN-CONTAINING PROTEIN 174"/>
    <property type="match status" value="1"/>
</dbReference>
<dbReference type="Proteomes" id="UP000465112">
    <property type="component" value="Chromosome 4"/>
</dbReference>
<protein>
    <submittedName>
        <fullName evidence="3">Uncharacterized protein</fullName>
    </submittedName>
</protein>
<gene>
    <name evidence="3" type="ORF">PFLUV_G00043610</name>
</gene>
<evidence type="ECO:0000256" key="1">
    <source>
        <dbReference type="ARBA" id="ARBA00023054"/>
    </source>
</evidence>
<proteinExistence type="predicted"/>
<keyword evidence="4" id="KW-1185">Reference proteome</keyword>
<dbReference type="AlphaFoldDB" id="A0A6A5FLS2"/>
<keyword evidence="1" id="KW-0175">Coiled coil</keyword>
<evidence type="ECO:0000256" key="2">
    <source>
        <dbReference type="SAM" id="MobiDB-lite"/>
    </source>
</evidence>
<reference evidence="3 4" key="1">
    <citation type="submission" date="2019-06" db="EMBL/GenBank/DDBJ databases">
        <title>A chromosome-scale genome assembly of the European perch, Perca fluviatilis.</title>
        <authorList>
            <person name="Roques C."/>
            <person name="Zahm M."/>
            <person name="Cabau C."/>
            <person name="Klopp C."/>
            <person name="Bouchez O."/>
            <person name="Donnadieu C."/>
            <person name="Kuhl H."/>
            <person name="Gislard M."/>
            <person name="Guendouz S."/>
            <person name="Journot L."/>
            <person name="Haffray P."/>
            <person name="Bestin A."/>
            <person name="Morvezen R."/>
            <person name="Feron R."/>
            <person name="Wen M."/>
            <person name="Jouanno E."/>
            <person name="Herpin A."/>
            <person name="Schartl M."/>
            <person name="Postlethwait J."/>
            <person name="Schaerlinger B."/>
            <person name="Chardard D."/>
            <person name="Lecocq T."/>
            <person name="Poncet C."/>
            <person name="Jaffrelo L."/>
            <person name="Lampietro C."/>
            <person name="Guiguen Y."/>
        </authorList>
    </citation>
    <scope>NUCLEOTIDE SEQUENCE [LARGE SCALE GENOMIC DNA]</scope>
    <source>
        <tissue evidence="3">Blood</tissue>
    </source>
</reference>
<evidence type="ECO:0000313" key="4">
    <source>
        <dbReference type="Proteomes" id="UP000465112"/>
    </source>
</evidence>
<feature type="region of interest" description="Disordered" evidence="2">
    <location>
        <begin position="29"/>
        <end position="84"/>
    </location>
</feature>
<accession>A0A6A5FLS2</accession>
<dbReference type="EMBL" id="VHII01000004">
    <property type="protein sequence ID" value="KAF1391583.1"/>
    <property type="molecule type" value="Genomic_DNA"/>
</dbReference>
<feature type="compositionally biased region" description="Polar residues" evidence="2">
    <location>
        <begin position="75"/>
        <end position="84"/>
    </location>
</feature>
<comment type="caution">
    <text evidence="3">The sequence shown here is derived from an EMBL/GenBank/DDBJ whole genome shotgun (WGS) entry which is preliminary data.</text>
</comment>
<dbReference type="InterPro" id="IPR025066">
    <property type="entry name" value="CCDC174-like"/>
</dbReference>